<dbReference type="EMBL" id="JAPMXC010000012">
    <property type="protein sequence ID" value="MCY0389743.1"/>
    <property type="molecule type" value="Genomic_DNA"/>
</dbReference>
<sequence length="490" mass="49775">MGRAVCVIGDDDGCDLLLGPPRSRAEGSRYASLRADAHGVWLARPDAADAAAAEMRLHPGDDFEVAGVRCRITCEDGDGTPDDSASTGAAVSVSDPPGQDEGGAAHGDGSGDGSGSGNGSGNGSLARDAAEFVHALDRAGAAHAESAPAGESCARRALPREADAGRPTGARLRRRAALSTLVLSAGLLIAGALTDGPLFAMQGRDAAPAASGAVRTRQSVDAVHVQLARAGVARWVGVAGKGDAPQLVVFADVPAHESTIRRALSNAGVALPVQVMSESAVLAQVNAFLQGDHAAARPRGRRLRAVGAGPGRIRIVGLVDSRADAAAVLASLRDRFPALKAIECDLASDADARQTVLPLLREPLPETPSPESAARLVAAPERALAEDAFGETGAGMHLLIDAAPATLAVLEQRVAAAAVAQNQVLAIALRDPAAASRHAPAPRMIVMGARPYAVLANGVTVFEGDALGDRIVARIERDAIRLLPPSGGST</sequence>
<feature type="region of interest" description="Disordered" evidence="1">
    <location>
        <begin position="76"/>
        <end position="125"/>
    </location>
</feature>
<keyword evidence="3" id="KW-1185">Reference proteome</keyword>
<evidence type="ECO:0000313" key="3">
    <source>
        <dbReference type="Proteomes" id="UP001082899"/>
    </source>
</evidence>
<name>A0ABT3ZT66_9BURK</name>
<accession>A0ABT3ZT66</accession>
<evidence type="ECO:0000256" key="1">
    <source>
        <dbReference type="SAM" id="MobiDB-lite"/>
    </source>
</evidence>
<feature type="region of interest" description="Disordered" evidence="1">
    <location>
        <begin position="141"/>
        <end position="169"/>
    </location>
</feature>
<dbReference type="RefSeq" id="WP_267849672.1">
    <property type="nucleotide sequence ID" value="NZ_JAPMXC010000012.1"/>
</dbReference>
<feature type="compositionally biased region" description="Gly residues" evidence="1">
    <location>
        <begin position="100"/>
        <end position="122"/>
    </location>
</feature>
<protein>
    <submittedName>
        <fullName evidence="2">Uncharacterized protein</fullName>
    </submittedName>
</protein>
<comment type="caution">
    <text evidence="2">The sequence shown here is derived from an EMBL/GenBank/DDBJ whole genome shotgun (WGS) entry which is preliminary data.</text>
</comment>
<organism evidence="2 3">
    <name type="scientific">Robbsia betulipollinis</name>
    <dbReference type="NCBI Taxonomy" id="2981849"/>
    <lineage>
        <taxon>Bacteria</taxon>
        <taxon>Pseudomonadati</taxon>
        <taxon>Pseudomonadota</taxon>
        <taxon>Betaproteobacteria</taxon>
        <taxon>Burkholderiales</taxon>
        <taxon>Burkholderiaceae</taxon>
        <taxon>Robbsia</taxon>
    </lineage>
</organism>
<evidence type="ECO:0000313" key="2">
    <source>
        <dbReference type="EMBL" id="MCY0389743.1"/>
    </source>
</evidence>
<dbReference type="Proteomes" id="UP001082899">
    <property type="component" value="Unassembled WGS sequence"/>
</dbReference>
<gene>
    <name evidence="2" type="ORF">OVY01_21610</name>
</gene>
<reference evidence="2" key="1">
    <citation type="submission" date="2022-11" db="EMBL/GenBank/DDBJ databases">
        <title>Robbsia betulipollinis sp. nov., isolated from pollen of birch (Betula pendula).</title>
        <authorList>
            <person name="Shi H."/>
            <person name="Ambika Manirajan B."/>
            <person name="Ratering S."/>
            <person name="Geissler-Plaum R."/>
            <person name="Schnell S."/>
        </authorList>
    </citation>
    <scope>NUCLEOTIDE SEQUENCE</scope>
    <source>
        <strain evidence="2">Bb-Pol-6</strain>
    </source>
</reference>
<proteinExistence type="predicted"/>
<feature type="compositionally biased region" description="Low complexity" evidence="1">
    <location>
        <begin position="141"/>
        <end position="152"/>
    </location>
</feature>